<dbReference type="STRING" id="29760.F6HCX2"/>
<gene>
    <name evidence="4" type="ordered locus">VIT_02s0234g00020</name>
</gene>
<dbReference type="InParanoid" id="F6HCX2"/>
<keyword evidence="5" id="KW-1185">Reference proteome</keyword>
<dbReference type="HOGENOM" id="CLU_1196677_0_0_1"/>
<protein>
    <recommendedName>
        <fullName evidence="3">DUF7651 domain-containing protein</fullName>
    </recommendedName>
</protein>
<evidence type="ECO:0000259" key="3">
    <source>
        <dbReference type="Pfam" id="PF24663"/>
    </source>
</evidence>
<keyword evidence="2" id="KW-0804">Transcription</keyword>
<sequence length="232" mass="26356">MCHQNSCVHFSAEEAVAAEESLLIYCKPVELYNILQCRALQNPSFLQRCLRYKIQARRKQRLQMTISLSGTIKDGMQAKDLLPVYILMAKPVSDTEVAAGKQHSEVYRLNRACKLSSFTEFEGWRRAEANFILPEMNKLSLDVKAGKLTILLVSCGTILSISHQVSWRLDISSTSAWEKKMVSLMSCRCDILNIVPLNLKALNKTRILSPLNDPIHDINKNSKEKMKDDHFA</sequence>
<dbReference type="GO" id="GO:0005634">
    <property type="term" value="C:nucleus"/>
    <property type="evidence" value="ECO:0007669"/>
    <property type="project" value="UniProtKB-ARBA"/>
</dbReference>
<name>F6HCX2_VITVI</name>
<dbReference type="AlphaFoldDB" id="F6HCX2"/>
<dbReference type="PaxDb" id="29760-VIT_02s0234g00020.t01"/>
<evidence type="ECO:0000313" key="4">
    <source>
        <dbReference type="EMBL" id="CCB50067.1"/>
    </source>
</evidence>
<dbReference type="eggNOG" id="KOG2350">
    <property type="taxonomic scope" value="Eukaryota"/>
</dbReference>
<keyword evidence="1" id="KW-0805">Transcription regulation</keyword>
<dbReference type="ExpressionAtlas" id="F6HCX2">
    <property type="expression patterns" value="baseline"/>
</dbReference>
<organism evidence="4 5">
    <name type="scientific">Vitis vinifera</name>
    <name type="common">Grape</name>
    <dbReference type="NCBI Taxonomy" id="29760"/>
    <lineage>
        <taxon>Eukaryota</taxon>
        <taxon>Viridiplantae</taxon>
        <taxon>Streptophyta</taxon>
        <taxon>Embryophyta</taxon>
        <taxon>Tracheophyta</taxon>
        <taxon>Spermatophyta</taxon>
        <taxon>Magnoliopsida</taxon>
        <taxon>eudicotyledons</taxon>
        <taxon>Gunneridae</taxon>
        <taxon>Pentapetalae</taxon>
        <taxon>rosids</taxon>
        <taxon>Vitales</taxon>
        <taxon>Vitaceae</taxon>
        <taxon>Viteae</taxon>
        <taxon>Vitis</taxon>
    </lineage>
</organism>
<dbReference type="PANTHER" id="PTHR22597:SF0">
    <property type="entry name" value="POLYCOMB PROTEIN SUZ12"/>
    <property type="match status" value="1"/>
</dbReference>
<feature type="domain" description="DUF7651" evidence="3">
    <location>
        <begin position="51"/>
        <end position="161"/>
    </location>
</feature>
<evidence type="ECO:0000256" key="1">
    <source>
        <dbReference type="ARBA" id="ARBA00023015"/>
    </source>
</evidence>
<accession>F6HCX2</accession>
<dbReference type="PANTHER" id="PTHR22597">
    <property type="entry name" value="POLYCOMB GROUP PROTEIN"/>
    <property type="match status" value="1"/>
</dbReference>
<evidence type="ECO:0000313" key="5">
    <source>
        <dbReference type="Proteomes" id="UP000009183"/>
    </source>
</evidence>
<dbReference type="InterPro" id="IPR056068">
    <property type="entry name" value="EMF2-like_DUF7651"/>
</dbReference>
<proteinExistence type="predicted"/>
<reference evidence="5" key="1">
    <citation type="journal article" date="2007" name="Nature">
        <title>The grapevine genome sequence suggests ancestral hexaploidization in major angiosperm phyla.</title>
        <authorList>
            <consortium name="The French-Italian Public Consortium for Grapevine Genome Characterization."/>
            <person name="Jaillon O."/>
            <person name="Aury J.-M."/>
            <person name="Noel B."/>
            <person name="Policriti A."/>
            <person name="Clepet C."/>
            <person name="Casagrande A."/>
            <person name="Choisne N."/>
            <person name="Aubourg S."/>
            <person name="Vitulo N."/>
            <person name="Jubin C."/>
            <person name="Vezzi A."/>
            <person name="Legeai F."/>
            <person name="Hugueney P."/>
            <person name="Dasilva C."/>
            <person name="Horner D."/>
            <person name="Mica E."/>
            <person name="Jublot D."/>
            <person name="Poulain J."/>
            <person name="Bruyere C."/>
            <person name="Billault A."/>
            <person name="Segurens B."/>
            <person name="Gouyvenoux M."/>
            <person name="Ugarte E."/>
            <person name="Cattonaro F."/>
            <person name="Anthouard V."/>
            <person name="Vico V."/>
            <person name="Del Fabbro C."/>
            <person name="Alaux M."/>
            <person name="Di Gaspero G."/>
            <person name="Dumas V."/>
            <person name="Felice N."/>
            <person name="Paillard S."/>
            <person name="Juman I."/>
            <person name="Moroldo M."/>
            <person name="Scalabrin S."/>
            <person name="Canaguier A."/>
            <person name="Le Clainche I."/>
            <person name="Malacrida G."/>
            <person name="Durand E."/>
            <person name="Pesole G."/>
            <person name="Laucou V."/>
            <person name="Chatelet P."/>
            <person name="Merdinoglu D."/>
            <person name="Delledonne M."/>
            <person name="Pezzotti M."/>
            <person name="Lecharny A."/>
            <person name="Scarpelli C."/>
            <person name="Artiguenave F."/>
            <person name="Pe M.E."/>
            <person name="Valle G."/>
            <person name="Morgante M."/>
            <person name="Caboche M."/>
            <person name="Adam-Blondon A.-F."/>
            <person name="Weissenbach J."/>
            <person name="Quetier F."/>
            <person name="Wincker P."/>
        </authorList>
    </citation>
    <scope>NUCLEOTIDE SEQUENCE [LARGE SCALE GENOMIC DNA]</scope>
    <source>
        <strain evidence="5">cv. Pinot noir / PN40024</strain>
    </source>
</reference>
<dbReference type="Pfam" id="PF24663">
    <property type="entry name" value="DUF7651"/>
    <property type="match status" value="1"/>
</dbReference>
<evidence type="ECO:0000256" key="2">
    <source>
        <dbReference type="ARBA" id="ARBA00023163"/>
    </source>
</evidence>
<dbReference type="Proteomes" id="UP000009183">
    <property type="component" value="Chromosome 2"/>
</dbReference>
<dbReference type="EMBL" id="FN595528">
    <property type="protein sequence ID" value="CCB50067.1"/>
    <property type="molecule type" value="Genomic_DNA"/>
</dbReference>